<name>A0A830FA05_9EURY</name>
<evidence type="ECO:0000313" key="2">
    <source>
        <dbReference type="Proteomes" id="UP000607197"/>
    </source>
</evidence>
<organism evidence="1 2">
    <name type="scientific">Halocalculus aciditolerans</name>
    <dbReference type="NCBI Taxonomy" id="1383812"/>
    <lineage>
        <taxon>Archaea</taxon>
        <taxon>Methanobacteriati</taxon>
        <taxon>Methanobacteriota</taxon>
        <taxon>Stenosarchaea group</taxon>
        <taxon>Halobacteria</taxon>
        <taxon>Halobacteriales</taxon>
        <taxon>Halobacteriaceae</taxon>
        <taxon>Halocalculus</taxon>
    </lineage>
</organism>
<accession>A0A830FA05</accession>
<evidence type="ECO:0000313" key="1">
    <source>
        <dbReference type="EMBL" id="GGL69088.1"/>
    </source>
</evidence>
<comment type="caution">
    <text evidence="1">The sequence shown here is derived from an EMBL/GenBank/DDBJ whole genome shotgun (WGS) entry which is preliminary data.</text>
</comment>
<reference evidence="1" key="2">
    <citation type="submission" date="2020-09" db="EMBL/GenBank/DDBJ databases">
        <authorList>
            <person name="Sun Q."/>
            <person name="Ohkuma M."/>
        </authorList>
    </citation>
    <scope>NUCLEOTIDE SEQUENCE</scope>
    <source>
        <strain evidence="1">JCM 19596</strain>
    </source>
</reference>
<gene>
    <name evidence="1" type="ORF">GCM10009039_28820</name>
</gene>
<sequence>MRLLKQDSGPVSVEVDDEWEHELDLAGVDEEPGGLHGRARDRAADDVLYRFVTPDGEETPVYLERRHARDAAETKPGEVKPEAGDWERLGEVTDVAVETNIG</sequence>
<proteinExistence type="predicted"/>
<keyword evidence="2" id="KW-1185">Reference proteome</keyword>
<dbReference type="AlphaFoldDB" id="A0A830FA05"/>
<dbReference type="Proteomes" id="UP000607197">
    <property type="component" value="Unassembled WGS sequence"/>
</dbReference>
<dbReference type="EMBL" id="BMPG01000004">
    <property type="protein sequence ID" value="GGL69088.1"/>
    <property type="molecule type" value="Genomic_DNA"/>
</dbReference>
<reference evidence="1" key="1">
    <citation type="journal article" date="2014" name="Int. J. Syst. Evol. Microbiol.">
        <title>Complete genome sequence of Corynebacterium casei LMG S-19264T (=DSM 44701T), isolated from a smear-ripened cheese.</title>
        <authorList>
            <consortium name="US DOE Joint Genome Institute (JGI-PGF)"/>
            <person name="Walter F."/>
            <person name="Albersmeier A."/>
            <person name="Kalinowski J."/>
            <person name="Ruckert C."/>
        </authorList>
    </citation>
    <scope>NUCLEOTIDE SEQUENCE</scope>
    <source>
        <strain evidence="1">JCM 19596</strain>
    </source>
</reference>
<protein>
    <submittedName>
        <fullName evidence="1">Uncharacterized protein</fullName>
    </submittedName>
</protein>